<dbReference type="AlphaFoldDB" id="A0A8S3RQH2"/>
<comment type="caution">
    <text evidence="1">The sequence shown here is derived from an EMBL/GenBank/DDBJ whole genome shotgun (WGS) entry which is preliminary data.</text>
</comment>
<organism evidence="1 2">
    <name type="scientific">Mytilus edulis</name>
    <name type="common">Blue mussel</name>
    <dbReference type="NCBI Taxonomy" id="6550"/>
    <lineage>
        <taxon>Eukaryota</taxon>
        <taxon>Metazoa</taxon>
        <taxon>Spiralia</taxon>
        <taxon>Lophotrochozoa</taxon>
        <taxon>Mollusca</taxon>
        <taxon>Bivalvia</taxon>
        <taxon>Autobranchia</taxon>
        <taxon>Pteriomorphia</taxon>
        <taxon>Mytilida</taxon>
        <taxon>Mytiloidea</taxon>
        <taxon>Mytilidae</taxon>
        <taxon>Mytilinae</taxon>
        <taxon>Mytilus</taxon>
    </lineage>
</organism>
<protein>
    <submittedName>
        <fullName evidence="1">Uncharacterized protein</fullName>
    </submittedName>
</protein>
<dbReference type="OrthoDB" id="6155824at2759"/>
<keyword evidence="2" id="KW-1185">Reference proteome</keyword>
<accession>A0A8S3RQH2</accession>
<dbReference type="Proteomes" id="UP000683360">
    <property type="component" value="Unassembled WGS sequence"/>
</dbReference>
<evidence type="ECO:0000313" key="2">
    <source>
        <dbReference type="Proteomes" id="UP000683360"/>
    </source>
</evidence>
<reference evidence="1" key="1">
    <citation type="submission" date="2021-03" db="EMBL/GenBank/DDBJ databases">
        <authorList>
            <person name="Bekaert M."/>
        </authorList>
    </citation>
    <scope>NUCLEOTIDE SEQUENCE</scope>
</reference>
<gene>
    <name evidence="1" type="ORF">MEDL_22670</name>
</gene>
<name>A0A8S3RQH2_MYTED</name>
<evidence type="ECO:0000313" key="1">
    <source>
        <dbReference type="EMBL" id="CAG2208512.1"/>
    </source>
</evidence>
<proteinExistence type="predicted"/>
<dbReference type="EMBL" id="CAJPWZ010001111">
    <property type="protein sequence ID" value="CAG2208512.1"/>
    <property type="molecule type" value="Genomic_DNA"/>
</dbReference>
<sequence>MRYTIRRSSNSVHLQIDCCREQTLWIQHLKKAEKLMHHTLKYLYARMVLNCLPDIVKEHCYGCEVNHPSQIQHTCLMWTKMEHLETYFDIVYKQIAEKDMVRKMSNQVKLIDVPDDYKNDFLSTLNDWCILHKPSTKNVLNWCKRLVLLEERFTDALN</sequence>